<keyword evidence="5 7" id="KW-0472">Membrane</keyword>
<dbReference type="PANTHER" id="PTHR30477:SF21">
    <property type="entry name" value="ABC-3 PROTEIN"/>
    <property type="match status" value="1"/>
</dbReference>
<evidence type="ECO:0000313" key="8">
    <source>
        <dbReference type="EMBL" id="HIP98411.1"/>
    </source>
</evidence>
<evidence type="ECO:0000313" key="9">
    <source>
        <dbReference type="Proteomes" id="UP000606463"/>
    </source>
</evidence>
<accession>A0A9D1CFG7</accession>
<keyword evidence="4 7" id="KW-1133">Transmembrane helix</keyword>
<comment type="similarity">
    <text evidence="2 6">Belongs to the ABC-3 integral membrane protein family.</text>
</comment>
<feature type="transmembrane region" description="Helical" evidence="7">
    <location>
        <begin position="161"/>
        <end position="179"/>
    </location>
</feature>
<comment type="subcellular location">
    <subcellularLocation>
        <location evidence="6">Cell membrane</location>
        <topology evidence="6">Multi-pass membrane protein</topology>
    </subcellularLocation>
    <subcellularLocation>
        <location evidence="1">Membrane</location>
        <topology evidence="1">Multi-pass membrane protein</topology>
    </subcellularLocation>
</comment>
<feature type="transmembrane region" description="Helical" evidence="7">
    <location>
        <begin position="212"/>
        <end position="233"/>
    </location>
</feature>
<gene>
    <name evidence="8" type="ORF">EYH37_03500</name>
</gene>
<dbReference type="InterPro" id="IPR037294">
    <property type="entry name" value="ABC_BtuC-like"/>
</dbReference>
<dbReference type="GO" id="GO:0043190">
    <property type="term" value="C:ATP-binding cassette (ABC) transporter complex"/>
    <property type="evidence" value="ECO:0007669"/>
    <property type="project" value="InterPro"/>
</dbReference>
<comment type="caution">
    <text evidence="8">The sequence shown here is derived from an EMBL/GenBank/DDBJ whole genome shotgun (WGS) entry which is preliminary data.</text>
</comment>
<protein>
    <submittedName>
        <fullName evidence="8">Metal ABC transporter permease</fullName>
    </submittedName>
</protein>
<dbReference type="Pfam" id="PF00950">
    <property type="entry name" value="ABC-3"/>
    <property type="match status" value="1"/>
</dbReference>
<feature type="transmembrane region" description="Helical" evidence="7">
    <location>
        <begin position="6"/>
        <end position="26"/>
    </location>
</feature>
<feature type="transmembrane region" description="Helical" evidence="7">
    <location>
        <begin position="58"/>
        <end position="74"/>
    </location>
</feature>
<dbReference type="EMBL" id="DQVE01000036">
    <property type="protein sequence ID" value="HIP98411.1"/>
    <property type="molecule type" value="Genomic_DNA"/>
</dbReference>
<feature type="transmembrane region" description="Helical" evidence="7">
    <location>
        <begin position="110"/>
        <end position="140"/>
    </location>
</feature>
<dbReference type="Gene3D" id="1.10.3470.10">
    <property type="entry name" value="ABC transporter involved in vitamin B12 uptake, BtuC"/>
    <property type="match status" value="1"/>
</dbReference>
<dbReference type="SUPFAM" id="SSF81345">
    <property type="entry name" value="ABC transporter involved in vitamin B12 uptake, BtuC"/>
    <property type="match status" value="1"/>
</dbReference>
<dbReference type="PANTHER" id="PTHR30477">
    <property type="entry name" value="ABC-TRANSPORTER METAL-BINDING PROTEIN"/>
    <property type="match status" value="1"/>
</dbReference>
<dbReference type="InterPro" id="IPR001626">
    <property type="entry name" value="ABC_TroCD"/>
</dbReference>
<dbReference type="GO" id="GO:0055085">
    <property type="term" value="P:transmembrane transport"/>
    <property type="evidence" value="ECO:0007669"/>
    <property type="project" value="InterPro"/>
</dbReference>
<proteinExistence type="inferred from homology"/>
<evidence type="ECO:0000256" key="7">
    <source>
        <dbReference type="SAM" id="Phobius"/>
    </source>
</evidence>
<feature type="transmembrane region" description="Helical" evidence="7">
    <location>
        <begin position="33"/>
        <end position="52"/>
    </location>
</feature>
<feature type="transmembrane region" description="Helical" evidence="7">
    <location>
        <begin position="185"/>
        <end position="205"/>
    </location>
</feature>
<evidence type="ECO:0000256" key="6">
    <source>
        <dbReference type="RuleBase" id="RU003943"/>
    </source>
</evidence>
<reference evidence="8" key="1">
    <citation type="journal article" date="2020" name="ISME J.">
        <title>Gammaproteobacteria mediating utilization of methyl-, sulfur- and petroleum organic compounds in deep ocean hydrothermal plumes.</title>
        <authorList>
            <person name="Zhou Z."/>
            <person name="Liu Y."/>
            <person name="Pan J."/>
            <person name="Cron B.R."/>
            <person name="Toner B.M."/>
            <person name="Anantharaman K."/>
            <person name="Breier J.A."/>
            <person name="Dick G.J."/>
            <person name="Li M."/>
        </authorList>
    </citation>
    <scope>NUCLEOTIDE SEQUENCE</scope>
    <source>
        <strain evidence="8">SZUA-1501</strain>
    </source>
</reference>
<dbReference type="AlphaFoldDB" id="A0A9D1CFG7"/>
<evidence type="ECO:0000256" key="3">
    <source>
        <dbReference type="ARBA" id="ARBA00022692"/>
    </source>
</evidence>
<dbReference type="Proteomes" id="UP000606463">
    <property type="component" value="Unassembled WGS sequence"/>
</dbReference>
<evidence type="ECO:0000256" key="2">
    <source>
        <dbReference type="ARBA" id="ARBA00008034"/>
    </source>
</evidence>
<evidence type="ECO:0000256" key="4">
    <source>
        <dbReference type="ARBA" id="ARBA00022989"/>
    </source>
</evidence>
<keyword evidence="6" id="KW-0813">Transport</keyword>
<name>A0A9D1CFG7_AQUAO</name>
<keyword evidence="3 6" id="KW-0812">Transmembrane</keyword>
<sequence>MESFLLNLALGGFILSLLLSLFSFVVYFFRLAFLSIAVSHAVLAGLAIGVFLGIDPTLSALIFSLFIGWLIAFLRRKTGLTEDASIGIVLALAMAGGIILIYLSGYQGNLLAFLFGSITTISTTDVAILFVFLVLTAILFKINFQKIIFLCFDEESAYSSGVNTGILYYTLVGMLSFIVTFATKLVGVILTHAMLILPTAVAYQIAWHFSDLLLLSGIISLLSTFGGLILAYYTDMPAGPSIILLGGILFITASLWRLKRKKILRRGK</sequence>
<evidence type="ECO:0000256" key="5">
    <source>
        <dbReference type="ARBA" id="ARBA00023136"/>
    </source>
</evidence>
<feature type="transmembrane region" description="Helical" evidence="7">
    <location>
        <begin position="239"/>
        <end position="258"/>
    </location>
</feature>
<organism evidence="8 9">
    <name type="scientific">Aquifex aeolicus</name>
    <dbReference type="NCBI Taxonomy" id="63363"/>
    <lineage>
        <taxon>Bacteria</taxon>
        <taxon>Pseudomonadati</taxon>
        <taxon>Aquificota</taxon>
        <taxon>Aquificia</taxon>
        <taxon>Aquificales</taxon>
        <taxon>Aquificaceae</taxon>
        <taxon>Aquifex</taxon>
    </lineage>
</organism>
<feature type="transmembrane region" description="Helical" evidence="7">
    <location>
        <begin position="86"/>
        <end position="104"/>
    </location>
</feature>
<evidence type="ECO:0000256" key="1">
    <source>
        <dbReference type="ARBA" id="ARBA00004141"/>
    </source>
</evidence>